<comment type="caution">
    <text evidence="2">The sequence shown here is derived from an EMBL/GenBank/DDBJ whole genome shotgun (WGS) entry which is preliminary data.</text>
</comment>
<dbReference type="EMBL" id="JAFFJS010000001">
    <property type="protein sequence ID" value="MBM9432422.1"/>
    <property type="molecule type" value="Genomic_DNA"/>
</dbReference>
<name>A0ABS2TF78_9ACTO</name>
<feature type="signal peptide" evidence="1">
    <location>
        <begin position="1"/>
        <end position="16"/>
    </location>
</feature>
<keyword evidence="3" id="KW-1185">Reference proteome</keyword>
<evidence type="ECO:0000256" key="1">
    <source>
        <dbReference type="SAM" id="SignalP"/>
    </source>
</evidence>
<evidence type="ECO:0000313" key="3">
    <source>
        <dbReference type="Proteomes" id="UP000705983"/>
    </source>
</evidence>
<sequence length="126" mass="12833">MTVRLRVLSAAVPALAAALLVLGSRCTDAAHSFLLYAGVIHADAGCASGMALGPSAMQIGGLGLIVAASAIGNSVAVREAIASLFGRLMTVRPFARPVPVPVLSGYSHRRTWGVDCGVGSRDPPRP</sequence>
<proteinExistence type="predicted"/>
<protein>
    <submittedName>
        <fullName evidence="2">Uncharacterized protein</fullName>
    </submittedName>
</protein>
<keyword evidence="1" id="KW-0732">Signal</keyword>
<organism evidence="2 3">
    <name type="scientific">Flaviflexus equikiangi</name>
    <dbReference type="NCBI Taxonomy" id="2758573"/>
    <lineage>
        <taxon>Bacteria</taxon>
        <taxon>Bacillati</taxon>
        <taxon>Actinomycetota</taxon>
        <taxon>Actinomycetes</taxon>
        <taxon>Actinomycetales</taxon>
        <taxon>Actinomycetaceae</taxon>
        <taxon>Flaviflexus</taxon>
    </lineage>
</organism>
<dbReference type="Proteomes" id="UP000705983">
    <property type="component" value="Unassembled WGS sequence"/>
</dbReference>
<evidence type="ECO:0000313" key="2">
    <source>
        <dbReference type="EMBL" id="MBM9432422.1"/>
    </source>
</evidence>
<reference evidence="3" key="1">
    <citation type="submission" date="2021-02" db="EMBL/GenBank/DDBJ databases">
        <title>Leucobacter sp. CX169.</title>
        <authorList>
            <person name="Cheng Y."/>
        </authorList>
    </citation>
    <scope>NUCLEOTIDE SEQUENCE [LARGE SCALE GENOMIC DNA]</scope>
    <source>
        <strain evidence="3">JY899</strain>
    </source>
</reference>
<dbReference type="RefSeq" id="WP_187995979.1">
    <property type="nucleotide sequence ID" value="NZ_JACEXG010000001.1"/>
</dbReference>
<feature type="chain" id="PRO_5046738200" evidence="1">
    <location>
        <begin position="17"/>
        <end position="126"/>
    </location>
</feature>
<gene>
    <name evidence="2" type="ORF">JVW63_01680</name>
</gene>
<accession>A0ABS2TF78</accession>